<keyword evidence="1" id="KW-0175">Coiled coil</keyword>
<proteinExistence type="predicted"/>
<name>A0A6B0ST18_9EURY</name>
<dbReference type="Gene3D" id="1.10.287.1490">
    <property type="match status" value="1"/>
</dbReference>
<organism evidence="2 3">
    <name type="scientific">Halobaculum saliterrae</name>
    <dbReference type="NCBI Taxonomy" id="2073113"/>
    <lineage>
        <taxon>Archaea</taxon>
        <taxon>Methanobacteriati</taxon>
        <taxon>Methanobacteriota</taxon>
        <taxon>Stenosarchaea group</taxon>
        <taxon>Halobacteria</taxon>
        <taxon>Halobacteriales</taxon>
        <taxon>Haloferacaceae</taxon>
        <taxon>Halobaculum</taxon>
    </lineage>
</organism>
<comment type="caution">
    <text evidence="2">The sequence shown here is derived from an EMBL/GenBank/DDBJ whole genome shotgun (WGS) entry which is preliminary data.</text>
</comment>
<dbReference type="RefSeq" id="WP_159664142.1">
    <property type="nucleotide sequence ID" value="NZ_WUUS01000003.1"/>
</dbReference>
<protein>
    <submittedName>
        <fullName evidence="2">Uncharacterized protein</fullName>
    </submittedName>
</protein>
<dbReference type="Proteomes" id="UP000437065">
    <property type="component" value="Unassembled WGS sequence"/>
</dbReference>
<keyword evidence="3" id="KW-1185">Reference proteome</keyword>
<accession>A0A6B0ST18</accession>
<evidence type="ECO:0000313" key="3">
    <source>
        <dbReference type="Proteomes" id="UP000437065"/>
    </source>
</evidence>
<gene>
    <name evidence="2" type="ORF">GRX01_05135</name>
</gene>
<evidence type="ECO:0000256" key="1">
    <source>
        <dbReference type="SAM" id="Coils"/>
    </source>
</evidence>
<reference evidence="2 3" key="1">
    <citation type="submission" date="2019-12" db="EMBL/GenBank/DDBJ databases">
        <title>Isolation and characterization of three novel carbon monoxide-oxidizing members of Halobacteria from salione crusts and soils.</title>
        <authorList>
            <person name="Myers M.R."/>
            <person name="King G.M."/>
        </authorList>
    </citation>
    <scope>NUCLEOTIDE SEQUENCE [LARGE SCALE GENOMIC DNA]</scope>
    <source>
        <strain evidence="2 3">WSA2</strain>
    </source>
</reference>
<evidence type="ECO:0000313" key="2">
    <source>
        <dbReference type="EMBL" id="MXR40726.1"/>
    </source>
</evidence>
<dbReference type="AlphaFoldDB" id="A0A6B0ST18"/>
<dbReference type="EMBL" id="WUUS01000003">
    <property type="protein sequence ID" value="MXR40726.1"/>
    <property type="molecule type" value="Genomic_DNA"/>
</dbReference>
<dbReference type="OrthoDB" id="341688at2157"/>
<feature type="coiled-coil region" evidence="1">
    <location>
        <begin position="250"/>
        <end position="349"/>
    </location>
</feature>
<sequence>MSDRRLIEKYNEIKENEEEFQWEFRQECPETLKDDEPEILRSRFRLARLLIVASFAQDGADVAHDQIPEGLDGEFADEAIKAVIDFEQYKQFDKLSEEQINKRIRRMDGEVYDLVKNYTNTQLANLDELLDVPDIQGDVMDQLSDRYEDRLEKIRQGFYTYVEYHGMDHVVTEIEAAVETVAEAQRTELEVESDLTDQLEDLQATVETGFQRQEQHRRQQFLDIETELASSDPDVDALERKIDALQTGPSAEQREAIDQLQSTIAETEELRADLEDKIESLADAKRDASAADTEELTDEVTTIVEGQMSALEEQRSEVAAEIERLRQERERLEASSEDLESRQSDLAERVEEIRSSVQTDTGGLDGDSVVTPTIARLLEMDYIGRFEASVHSTPSVRLADETRSIPEGYWEGRSERRNERPRLQNFLDDDERAERYPVNTSARFTIDSSGFLGVGGSPEMVIEAAVCSHLEAHATNGFDAAPATLETLLEYVNRSVYEAEKTDVEVLLGMASPTGWSDSVRAQITQDGISRTKYSRRLSIVLVDLQTGELIYDESDPVAAENARLFELPIDQEQQVACREEIMDRFGRTEFGSEGVVLESLVNEETFEPHVVKRTFNELAVDEGYEQKYLDGDLVLFQT</sequence>